<feature type="non-terminal residue" evidence="2">
    <location>
        <position position="1"/>
    </location>
</feature>
<evidence type="ECO:0000313" key="2">
    <source>
        <dbReference type="EMBL" id="CAA9345653.1"/>
    </source>
</evidence>
<proteinExistence type="predicted"/>
<sequence>RVWQRPGEVAAAPKSHQARIDSAFSASFRAHQDSMAVINGMRKPGDWTVARADGSKWGVEPAGADGGVQVPKLWLGRIAIPLPIGLPVRPGQLERERALRAITSDVAQQSTRRLTEDQFRKAVKEIRARKEWERSRQGGGQRAADAQEGGRGDGAP</sequence>
<organism evidence="2">
    <name type="scientific">uncultured Gemmatimonadaceae bacterium</name>
    <dbReference type="NCBI Taxonomy" id="246130"/>
    <lineage>
        <taxon>Bacteria</taxon>
        <taxon>Pseudomonadati</taxon>
        <taxon>Gemmatimonadota</taxon>
        <taxon>Gemmatimonadia</taxon>
        <taxon>Gemmatimonadales</taxon>
        <taxon>Gemmatimonadaceae</taxon>
        <taxon>environmental samples</taxon>
    </lineage>
</organism>
<reference evidence="2" key="1">
    <citation type="submission" date="2020-02" db="EMBL/GenBank/DDBJ databases">
        <authorList>
            <person name="Meier V. D."/>
        </authorList>
    </citation>
    <scope>NUCLEOTIDE SEQUENCE</scope>
    <source>
        <strain evidence="2">AVDCRST_MAG40</strain>
    </source>
</reference>
<gene>
    <name evidence="2" type="ORF">AVDCRST_MAG40-2621</name>
</gene>
<dbReference type="AlphaFoldDB" id="A0A6J4LZ19"/>
<feature type="region of interest" description="Disordered" evidence="1">
    <location>
        <begin position="128"/>
        <end position="156"/>
    </location>
</feature>
<name>A0A6J4LZ19_9BACT</name>
<evidence type="ECO:0000256" key="1">
    <source>
        <dbReference type="SAM" id="MobiDB-lite"/>
    </source>
</evidence>
<accession>A0A6J4LZ19</accession>
<dbReference type="EMBL" id="CADCTX010000740">
    <property type="protein sequence ID" value="CAA9345653.1"/>
    <property type="molecule type" value="Genomic_DNA"/>
</dbReference>
<protein>
    <submittedName>
        <fullName evidence="2">Uncharacterized protein</fullName>
    </submittedName>
</protein>